<dbReference type="InterPro" id="IPR000330">
    <property type="entry name" value="SNF2_N"/>
</dbReference>
<dbReference type="Gene3D" id="1.10.30.50">
    <property type="match status" value="1"/>
</dbReference>
<dbReference type="InterPro" id="IPR014001">
    <property type="entry name" value="Helicase_ATP-bd"/>
</dbReference>
<organism evidence="5 6">
    <name type="scientific">Dendrobium thyrsiflorum</name>
    <name type="common">Pinecone-like raceme dendrobium</name>
    <name type="synonym">Orchid</name>
    <dbReference type="NCBI Taxonomy" id="117978"/>
    <lineage>
        <taxon>Eukaryota</taxon>
        <taxon>Viridiplantae</taxon>
        <taxon>Streptophyta</taxon>
        <taxon>Embryophyta</taxon>
        <taxon>Tracheophyta</taxon>
        <taxon>Spermatophyta</taxon>
        <taxon>Magnoliopsida</taxon>
        <taxon>Liliopsida</taxon>
        <taxon>Asparagales</taxon>
        <taxon>Orchidaceae</taxon>
        <taxon>Epidendroideae</taxon>
        <taxon>Malaxideae</taxon>
        <taxon>Dendrobiinae</taxon>
        <taxon>Dendrobium</taxon>
    </lineage>
</organism>
<evidence type="ECO:0000313" key="5">
    <source>
        <dbReference type="EMBL" id="KAL0921808.1"/>
    </source>
</evidence>
<dbReference type="CDD" id="cd18010">
    <property type="entry name" value="DEXHc_HARP_SMARCAL1"/>
    <property type="match status" value="1"/>
</dbReference>
<sequence length="1214" mass="136486">MEITEEQRRRSEANRIAALEKRKRVEERSKDDPWRLFRCRKVPSPTLSPSSSSGGPVPEKKNSVALRPPEPPKPPERFRVVLEICSADEFAVSPEPLPGFSFPGVAECFRIVEAAISSALDFRVSESQGSQFCTRALVYKLKDYDSVLKCIKKLLVADLHDIPYTTLLAIRTFKSYAATGLIPSWKEHYSEEQVDGFLTRLPRSLRDALLPFQMEGVRFGLQRGARCLIADEMGLGKTIQAIAIACCFMDRGPALIVCPAVLRYSWAEELERWLPSLLPKDIHLVFGRQNNLDYLDRAPKIVVISYTMLNRLRKSMIDREWSLLIVDESHNIRCTKKKMEPEETKAVLDVAAKINRIILLSGTPSLTRPFDIYHQVNILWPGLLGKDKYEFAKSYCMAKLTKGFQGKLYQDFSKGIRLEELNILLRQYVMIRRLKDHVLTQLPPKRRQIITLKLKTSDILLATTLCTVNCGFVDLDDPSNQLVIDCNDNDNGSGENSRNFITCHDKDHRRTSKLLSLQEIGIAKLSGFREWFSNHVVVGELEDANNLGIGLVSLKMIIFAHHLKVLDGVQDFLCEKGIQFVRIDGRTLPKDRQTAVESFRLSSEVKIAIIGITAGGVGLDFSSAQNVVFLELPKSASEMLQAEDRAHRRGQTNAVNIYIFCAKGTSDESHWLNLNKSLFRVSSMMNGKYDSVKEIEVDGVIQLGNAARIEEANCEANCTDSLNTEHQVESMGMLVCTPDVGKSFTAEKSNDREDNMLQALNLELELNGAKDSDFGLPSILNESLEGNDAEPSHSYHSDKTGRLGRGSMEVDSVETMPYQDEGRWLGITNADGDPYEVDAGGEILIQKESLRFEVSHYTGRIHLYLCVPGKDVRPRPIFVNFRQEELDSIVLSLGELKKEAASQLVKENPAYCNIFRTFIKEWSNLRPIERHKLLGKPLQLPLSLELCYLKETVNHGPNGLLNGGSKRRVTPLSEIGCHLPENAVWKKVVLYSGSAKEKEYTQAWSVSGEPLCKLCHAICNGKLSTAPEFFEDLFCNLCCFQEYRVRTSQKALREALFQIEHGVCTMCKLDCHKLVTNIRPLPIAARRNHVENIAPELAKKKKLMDKLVCEPVEGNAWHADHIVPVFKGGGECRLENMRTLCVACHAEVTKSQRTERHQARRRAKEQLKIAMEGLEHGGDTTQTELNSSVDRSVGAEADEDAILIHVPGSAYSES</sequence>
<dbReference type="PANTHER" id="PTHR45766:SF5">
    <property type="entry name" value="SNF2 DOMAIN-CONTAINING PROTEIN _ HELICASE DOMAIN-CONTAINING PROTEIN _ HNH ENDONUCLEASE DOMAIN-CONTAINING PROTEIN"/>
    <property type="match status" value="1"/>
</dbReference>
<feature type="region of interest" description="Disordered" evidence="2">
    <location>
        <begin position="40"/>
        <end position="72"/>
    </location>
</feature>
<dbReference type="PANTHER" id="PTHR45766">
    <property type="entry name" value="DNA ANNEALING HELICASE AND ENDONUCLEASE ZRANB3 FAMILY MEMBER"/>
    <property type="match status" value="1"/>
</dbReference>
<dbReference type="Proteomes" id="UP001552299">
    <property type="component" value="Unassembled WGS sequence"/>
</dbReference>
<dbReference type="FunFam" id="3.40.50.10810:FF:000065">
    <property type="entry name" value="SNF2 DNA repair protein, putative"/>
    <property type="match status" value="1"/>
</dbReference>
<evidence type="ECO:0000259" key="4">
    <source>
        <dbReference type="PROSITE" id="PS51194"/>
    </source>
</evidence>
<feature type="domain" description="Helicase ATP-binding" evidence="3">
    <location>
        <begin position="218"/>
        <end position="382"/>
    </location>
</feature>
<reference evidence="5 6" key="1">
    <citation type="journal article" date="2024" name="Plant Biotechnol. J.">
        <title>Dendrobium thyrsiflorum genome and its molecular insights into genes involved in important horticultural traits.</title>
        <authorList>
            <person name="Chen B."/>
            <person name="Wang J.Y."/>
            <person name="Zheng P.J."/>
            <person name="Li K.L."/>
            <person name="Liang Y.M."/>
            <person name="Chen X.F."/>
            <person name="Zhang C."/>
            <person name="Zhao X."/>
            <person name="He X."/>
            <person name="Zhang G.Q."/>
            <person name="Liu Z.J."/>
            <person name="Xu Q."/>
        </authorList>
    </citation>
    <scope>NUCLEOTIDE SEQUENCE [LARGE SCALE GENOMIC DNA]</scope>
    <source>
        <strain evidence="5">GZMU011</strain>
    </source>
</reference>
<dbReference type="InterPro" id="IPR002711">
    <property type="entry name" value="HNH"/>
</dbReference>
<dbReference type="SMART" id="SM00490">
    <property type="entry name" value="HELICc"/>
    <property type="match status" value="1"/>
</dbReference>
<evidence type="ECO:0000256" key="1">
    <source>
        <dbReference type="ARBA" id="ARBA00022801"/>
    </source>
</evidence>
<dbReference type="Gene3D" id="3.40.50.10810">
    <property type="entry name" value="Tandem AAA-ATPase domain"/>
    <property type="match status" value="1"/>
</dbReference>
<dbReference type="InterPro" id="IPR001650">
    <property type="entry name" value="Helicase_C-like"/>
</dbReference>
<dbReference type="InterPro" id="IPR027417">
    <property type="entry name" value="P-loop_NTPase"/>
</dbReference>
<dbReference type="CDD" id="cd18793">
    <property type="entry name" value="SF2_C_SNF"/>
    <property type="match status" value="1"/>
</dbReference>
<dbReference type="GO" id="GO:0016787">
    <property type="term" value="F:hydrolase activity"/>
    <property type="evidence" value="ECO:0007669"/>
    <property type="project" value="UniProtKB-KW"/>
</dbReference>
<proteinExistence type="predicted"/>
<evidence type="ECO:0000313" key="6">
    <source>
        <dbReference type="Proteomes" id="UP001552299"/>
    </source>
</evidence>
<dbReference type="PROSITE" id="PS51194">
    <property type="entry name" value="HELICASE_CTER"/>
    <property type="match status" value="1"/>
</dbReference>
<keyword evidence="6" id="KW-1185">Reference proteome</keyword>
<dbReference type="Pfam" id="PF01844">
    <property type="entry name" value="HNH"/>
    <property type="match status" value="1"/>
</dbReference>
<dbReference type="SMART" id="SM00487">
    <property type="entry name" value="DEXDc"/>
    <property type="match status" value="1"/>
</dbReference>
<comment type="caution">
    <text evidence="5">The sequence shown here is derived from an EMBL/GenBank/DDBJ whole genome shotgun (WGS) entry which is preliminary data.</text>
</comment>
<dbReference type="SMART" id="SM00507">
    <property type="entry name" value="HNHc"/>
    <property type="match status" value="1"/>
</dbReference>
<dbReference type="CDD" id="cd00085">
    <property type="entry name" value="HNHc"/>
    <property type="match status" value="1"/>
</dbReference>
<evidence type="ECO:0000259" key="3">
    <source>
        <dbReference type="PROSITE" id="PS51192"/>
    </source>
</evidence>
<evidence type="ECO:0000256" key="2">
    <source>
        <dbReference type="SAM" id="MobiDB-lite"/>
    </source>
</evidence>
<dbReference type="AlphaFoldDB" id="A0ABD0VH52"/>
<dbReference type="Pfam" id="PF00271">
    <property type="entry name" value="Helicase_C"/>
    <property type="match status" value="1"/>
</dbReference>
<dbReference type="InterPro" id="IPR003615">
    <property type="entry name" value="HNH_nuc"/>
</dbReference>
<gene>
    <name evidence="5" type="ORF">M5K25_008918</name>
</gene>
<feature type="domain" description="Helicase C-terminal" evidence="4">
    <location>
        <begin position="546"/>
        <end position="700"/>
    </location>
</feature>
<name>A0ABD0VH52_DENTH</name>
<dbReference type="Gene3D" id="3.40.50.300">
    <property type="entry name" value="P-loop containing nucleotide triphosphate hydrolases"/>
    <property type="match status" value="1"/>
</dbReference>
<dbReference type="InterPro" id="IPR038718">
    <property type="entry name" value="SNF2-like_sf"/>
</dbReference>
<feature type="compositionally biased region" description="Basic and acidic residues" evidence="2">
    <location>
        <begin position="790"/>
        <end position="801"/>
    </location>
</feature>
<keyword evidence="1" id="KW-0378">Hydrolase</keyword>
<dbReference type="InterPro" id="IPR049730">
    <property type="entry name" value="SNF2/RAD54-like_C"/>
</dbReference>
<evidence type="ECO:0008006" key="7">
    <source>
        <dbReference type="Google" id="ProtNLM"/>
    </source>
</evidence>
<feature type="region of interest" description="Disordered" evidence="2">
    <location>
        <begin position="781"/>
        <end position="805"/>
    </location>
</feature>
<dbReference type="Pfam" id="PF00176">
    <property type="entry name" value="SNF2-rel_dom"/>
    <property type="match status" value="1"/>
</dbReference>
<dbReference type="PROSITE" id="PS51192">
    <property type="entry name" value="HELICASE_ATP_BIND_1"/>
    <property type="match status" value="1"/>
</dbReference>
<dbReference type="SUPFAM" id="SSF52540">
    <property type="entry name" value="P-loop containing nucleoside triphosphate hydrolases"/>
    <property type="match status" value="2"/>
</dbReference>
<feature type="compositionally biased region" description="Low complexity" evidence="2">
    <location>
        <begin position="42"/>
        <end position="57"/>
    </location>
</feature>
<accession>A0ABD0VH52</accession>
<dbReference type="EMBL" id="JANQDX010000007">
    <property type="protein sequence ID" value="KAL0921808.1"/>
    <property type="molecule type" value="Genomic_DNA"/>
</dbReference>
<protein>
    <recommendedName>
        <fullName evidence="7">DNA annealing helicase and endonuclease ZRANB3</fullName>
    </recommendedName>
</protein>